<accession>A0A183T3E0</accession>
<keyword evidence="6" id="KW-1185">Reference proteome</keyword>
<evidence type="ECO:0000256" key="1">
    <source>
        <dbReference type="ARBA" id="ARBA00022574"/>
    </source>
</evidence>
<reference evidence="5 6" key="2">
    <citation type="submission" date="2018-11" db="EMBL/GenBank/DDBJ databases">
        <authorList>
            <consortium name="Pathogen Informatics"/>
        </authorList>
    </citation>
    <scope>NUCLEOTIDE SEQUENCE [LARGE SCALE GENOMIC DNA]</scope>
    <source>
        <strain evidence="5 6">NST_G2</strain>
    </source>
</reference>
<dbReference type="InterPro" id="IPR057588">
    <property type="entry name" value="NWD1/2-like_WH"/>
</dbReference>
<dbReference type="PANTHER" id="PTHR19871:SF14">
    <property type="entry name" value="DUF4062 DOMAIN-CONTAINING PROTEIN"/>
    <property type="match status" value="1"/>
</dbReference>
<gene>
    <name evidence="5" type="ORF">SSLN_LOCUS10988</name>
</gene>
<feature type="region of interest" description="Disordered" evidence="3">
    <location>
        <begin position="244"/>
        <end position="264"/>
    </location>
</feature>
<dbReference type="WBParaSite" id="SSLN_0001141101-mRNA-1">
    <property type="protein sequence ID" value="SSLN_0001141101-mRNA-1"/>
    <property type="gene ID" value="SSLN_0001141101"/>
</dbReference>
<evidence type="ECO:0000313" key="7">
    <source>
        <dbReference type="WBParaSite" id="SSLN_0001141101-mRNA-1"/>
    </source>
</evidence>
<proteinExistence type="predicted"/>
<dbReference type="InterPro" id="IPR011047">
    <property type="entry name" value="Quinoprotein_ADH-like_sf"/>
</dbReference>
<protein>
    <submittedName>
        <fullName evidence="7">WD_REPEATS_REGION domain-containing protein</fullName>
    </submittedName>
</protein>
<evidence type="ECO:0000256" key="3">
    <source>
        <dbReference type="SAM" id="MobiDB-lite"/>
    </source>
</evidence>
<dbReference type="SUPFAM" id="SSF50998">
    <property type="entry name" value="Quinoprotein alcohol dehydrogenase-like"/>
    <property type="match status" value="1"/>
</dbReference>
<dbReference type="InterPro" id="IPR052752">
    <property type="entry name" value="NACHT-WD_repeat"/>
</dbReference>
<evidence type="ECO:0000259" key="4">
    <source>
        <dbReference type="Pfam" id="PF25469"/>
    </source>
</evidence>
<organism evidence="7">
    <name type="scientific">Schistocephalus solidus</name>
    <name type="common">Tapeworm</name>
    <dbReference type="NCBI Taxonomy" id="70667"/>
    <lineage>
        <taxon>Eukaryota</taxon>
        <taxon>Metazoa</taxon>
        <taxon>Spiralia</taxon>
        <taxon>Lophotrochozoa</taxon>
        <taxon>Platyhelminthes</taxon>
        <taxon>Cestoda</taxon>
        <taxon>Eucestoda</taxon>
        <taxon>Diphyllobothriidea</taxon>
        <taxon>Diphyllobothriidae</taxon>
        <taxon>Schistocephalus</taxon>
    </lineage>
</organism>
<dbReference type="Pfam" id="PF25469">
    <property type="entry name" value="WHD_NWD1"/>
    <property type="match status" value="1"/>
</dbReference>
<sequence length="1415" mass="157709">MPAKLAFQTRHALSFITASRRGLSAGELEDLLSLDDDVLRGVFQHHVPPQIRSPPILWIRLRNSVGPYLVERDADGVHVYSWYHRQFIEVANEYFFSDEDYRQKIHSLLADYFLGTWTGIKKTFKYPAYMVKKLKLPESVEEDRCVAAQPYIFDETVTTFATAKRDSVTKITGFPRVRFNLRKVNELPWHLIKAGRLEDFYSEIVFNYEFLHTKICATSRSQLLEDLRLPMEFCGTHRPQLTSGLSDHIHPDRTRSSADQLHRADPPLLRSSAVEVYNAVRIAAISLNSNPHSLCVDLLGRLSRMPVNFTPAQPRGGGASASVVKQQIHSNQAYLPVKQEDLESLLSQCRDLASRDCPLVPRRPCFDSGSGLLHLAFDVGLSFACIMSNRLILTIALNGQLVCWYDLDGNLVKSLQIPSADFTLFKSLICFEVPPSYVIKILVTEGRVDGENALKQADDATTESRPKNSPILMEVDLFSGRSSILDKLDFLSRRPFSLSSALFTARDWIVAIDNDRLYIADVILRQVLLDGAVILNGACYFTHRYKALGFTTKSGVFLLDFENLRSFYLVAVGRRVYSTVLLNDGHILNFSSFRSSGLRGFWFEFFEPISPDQCAEEDGSEATASKSRERETRLDFGPRLPYQPSRRYLKIDLGLTFEKELKNVSAFTSSTENLVCFLFNVYRVHAVNFGLVWDGRREAVVELSLPFDASSGDLLKDQKVICEAALEHTLKYGSSGRAVFSLDNNLLITTGQSCLLLVWSVNTGHLLRVLKQGNTEGLLIGLTSVTSTHTLPPDVKRLRNQPQEASRQRSLVGVCYFSEESEGRSRGSTSTEGSAHLLVMCKLYYVDALTFPDSELSQVGALFALGDEAEEAMVELMNQTSGGPDIETVAKEQQQHMGQISTASNLLQHPLIYLPDQMSFEYLHADVLPTLFLLQSTRGGSTRVENLSLHDVDEASTNVIKTWPTEGHGVCDFDSFVSVDLLPKWPSSPATLAFRLSTLAMLHSLVIFDATHITDGPHFSTCFLDAQNISDFLPNLYMPTQTGNLKDFGLVDEAAGLLLLLRPVNRCEGLELRLFTYDDVARTMLTPWGSSRENSRSVSFLPALQLLQNAGQRLIANPSLQKPIISQVAWRPNHVGQVLVCLSESLKSLSVATRRDGRAPIWLGACVIVDMGSGASSSYPQILNTMLLDIGPKLLFLPDGLSAINYRLGVYDLDTGQRVRNLSYVSTGLETMATTWVDRFLFQCSSLRGQPRLSPGADSSESSGIEGEEEVEDELKWTNEIEHADAVILQNLFLVNEGKIVCGQRHCPEEVLELSGSKTEAGGEDEDSLTSTYVAQPPRQFMLFSTTTGGLRGSYLFEKTPDQILISRDNHAILMVTANDCIRTFDIADTMPDGINRRGIHTHLTPVVSSTGRLI</sequence>
<keyword evidence="1" id="KW-0853">WD repeat</keyword>
<feature type="compositionally biased region" description="Basic and acidic residues" evidence="3">
    <location>
        <begin position="247"/>
        <end position="264"/>
    </location>
</feature>
<evidence type="ECO:0000256" key="2">
    <source>
        <dbReference type="ARBA" id="ARBA00022737"/>
    </source>
</evidence>
<reference evidence="7" key="1">
    <citation type="submission" date="2016-06" db="UniProtKB">
        <authorList>
            <consortium name="WormBaseParasite"/>
        </authorList>
    </citation>
    <scope>IDENTIFICATION</scope>
</reference>
<dbReference type="STRING" id="70667.A0A183T3E0"/>
<name>A0A183T3E0_SCHSO</name>
<feature type="region of interest" description="Disordered" evidence="3">
    <location>
        <begin position="613"/>
        <end position="633"/>
    </location>
</feature>
<dbReference type="OrthoDB" id="2325716at2759"/>
<dbReference type="PANTHER" id="PTHR19871">
    <property type="entry name" value="BETA TRANSDUCIN-RELATED PROTEIN"/>
    <property type="match status" value="1"/>
</dbReference>
<evidence type="ECO:0000313" key="6">
    <source>
        <dbReference type="Proteomes" id="UP000275846"/>
    </source>
</evidence>
<evidence type="ECO:0000313" key="5">
    <source>
        <dbReference type="EMBL" id="VDL97373.1"/>
    </source>
</evidence>
<keyword evidence="2" id="KW-0677">Repeat</keyword>
<feature type="domain" description="NWD1/2-like winged helix-turn-helix" evidence="4">
    <location>
        <begin position="11"/>
        <end position="97"/>
    </location>
</feature>
<dbReference type="EMBL" id="UYSU01036218">
    <property type="protein sequence ID" value="VDL97373.1"/>
    <property type="molecule type" value="Genomic_DNA"/>
</dbReference>
<dbReference type="Proteomes" id="UP000275846">
    <property type="component" value="Unassembled WGS sequence"/>
</dbReference>